<dbReference type="RefSeq" id="WP_173633688.1">
    <property type="nucleotide sequence ID" value="NZ_CP054212.1"/>
</dbReference>
<evidence type="ECO:0000313" key="1">
    <source>
        <dbReference type="EMBL" id="QKJ86684.1"/>
    </source>
</evidence>
<dbReference type="NCBIfam" id="NF047581">
    <property type="entry name" value="gp105_phage_fam"/>
    <property type="match status" value="1"/>
</dbReference>
<dbReference type="Pfam" id="PF11681">
    <property type="entry name" value="Phage_Tube_PhiTE"/>
    <property type="match status" value="1"/>
</dbReference>
<dbReference type="AlphaFoldDB" id="A0A6M8UAX2"/>
<dbReference type="EMBL" id="CP054212">
    <property type="protein sequence ID" value="QKJ86684.1"/>
    <property type="molecule type" value="Genomic_DNA"/>
</dbReference>
<dbReference type="Proteomes" id="UP000505325">
    <property type="component" value="Chromosome"/>
</dbReference>
<name>A0A6M8UAX2_9GAMM</name>
<accession>A0A6M8UAX2</accession>
<proteinExistence type="predicted"/>
<dbReference type="KEGG" id="pmak:PMPD1_1734"/>
<keyword evidence="2" id="KW-1185">Reference proteome</keyword>
<reference evidence="1 2" key="1">
    <citation type="submission" date="2020-06" db="EMBL/GenBank/DDBJ databases">
        <title>Genome sequence of Paramixta manurensis strain PD-1.</title>
        <authorList>
            <person name="Lee C.W."/>
            <person name="Kim J."/>
        </authorList>
    </citation>
    <scope>NUCLEOTIDE SEQUENCE [LARGE SCALE GENOMIC DNA]</scope>
    <source>
        <strain evidence="1 2">PD-1</strain>
    </source>
</reference>
<gene>
    <name evidence="1" type="ORF">PMPD1_1734</name>
</gene>
<protein>
    <submittedName>
        <fullName evidence="1">DUF3277 family protein</fullName>
    </submittedName>
</protein>
<organism evidence="1 2">
    <name type="scientific">Paramixta manurensis</name>
    <dbReference type="NCBI Taxonomy" id="2740817"/>
    <lineage>
        <taxon>Bacteria</taxon>
        <taxon>Pseudomonadati</taxon>
        <taxon>Pseudomonadota</taxon>
        <taxon>Gammaproteobacteria</taxon>
        <taxon>Enterobacterales</taxon>
        <taxon>Erwiniaceae</taxon>
        <taxon>Paramixta</taxon>
    </lineage>
</organism>
<dbReference type="InterPro" id="IPR021695">
    <property type="entry name" value="Phage_KPP10_Orf10"/>
</dbReference>
<sequence length="149" mass="15402">MAANYSLSGTFDGSEVHVIIGTVPLSGFSDGDSITATRSGDLFTKRSGLDGSTGRSKNTDKSGTIEVRLLSTSAANDALSLLMNMDSLGLEGDAVFPISVVDMSGRTVISGSECWLQTPPSVAFSTNAVGERAWVFAAASLQLYVGGNN</sequence>
<evidence type="ECO:0000313" key="2">
    <source>
        <dbReference type="Proteomes" id="UP000505325"/>
    </source>
</evidence>